<dbReference type="EMBL" id="BAAANH010000002">
    <property type="protein sequence ID" value="GAA1754402.1"/>
    <property type="molecule type" value="Genomic_DNA"/>
</dbReference>
<sequence length="221" mass="23375">MRSAAASGRALTRPPGAGSRVSLMNTEKESPFGDAYDDRIVSVGDFEPDVSVEDWVAKYRVGDLVGGPVFWTAIEALSPIRTVGKGRTGITLIRPTILQTDAATPYAGFDRRESPTRNPAVSVHFSPGAYGATGPGTYVFTFAVEAFGTAAFAPTGYAGSGVVDAAGSISFSGRRTITVILRNVQPGQDTWAAIEQTSGASWSWFSTRISHPPLVLEAFQP</sequence>
<evidence type="ECO:0000313" key="3">
    <source>
        <dbReference type="Proteomes" id="UP001500506"/>
    </source>
</evidence>
<keyword evidence="3" id="KW-1185">Reference proteome</keyword>
<gene>
    <name evidence="2" type="ORF">GCM10009747_10450</name>
</gene>
<organism evidence="2 3">
    <name type="scientific">Agromyces humatus</name>
    <dbReference type="NCBI Taxonomy" id="279573"/>
    <lineage>
        <taxon>Bacteria</taxon>
        <taxon>Bacillati</taxon>
        <taxon>Actinomycetota</taxon>
        <taxon>Actinomycetes</taxon>
        <taxon>Micrococcales</taxon>
        <taxon>Microbacteriaceae</taxon>
        <taxon>Agromyces</taxon>
    </lineage>
</organism>
<evidence type="ECO:0000256" key="1">
    <source>
        <dbReference type="SAM" id="MobiDB-lite"/>
    </source>
</evidence>
<accession>A0ABN2KEY4</accession>
<protein>
    <submittedName>
        <fullName evidence="2">Uncharacterized protein</fullName>
    </submittedName>
</protein>
<name>A0ABN2KEY4_9MICO</name>
<evidence type="ECO:0000313" key="2">
    <source>
        <dbReference type="EMBL" id="GAA1754402.1"/>
    </source>
</evidence>
<reference evidence="2 3" key="1">
    <citation type="journal article" date="2019" name="Int. J. Syst. Evol. Microbiol.">
        <title>The Global Catalogue of Microorganisms (GCM) 10K type strain sequencing project: providing services to taxonomists for standard genome sequencing and annotation.</title>
        <authorList>
            <consortium name="The Broad Institute Genomics Platform"/>
            <consortium name="The Broad Institute Genome Sequencing Center for Infectious Disease"/>
            <person name="Wu L."/>
            <person name="Ma J."/>
        </authorList>
    </citation>
    <scope>NUCLEOTIDE SEQUENCE [LARGE SCALE GENOMIC DNA]</scope>
    <source>
        <strain evidence="2 3">JCM 14319</strain>
    </source>
</reference>
<feature type="region of interest" description="Disordered" evidence="1">
    <location>
        <begin position="1"/>
        <end position="30"/>
    </location>
</feature>
<dbReference type="Proteomes" id="UP001500506">
    <property type="component" value="Unassembled WGS sequence"/>
</dbReference>
<comment type="caution">
    <text evidence="2">The sequence shown here is derived from an EMBL/GenBank/DDBJ whole genome shotgun (WGS) entry which is preliminary data.</text>
</comment>
<proteinExistence type="predicted"/>